<feature type="compositionally biased region" description="Polar residues" evidence="1">
    <location>
        <begin position="85"/>
        <end position="96"/>
    </location>
</feature>
<evidence type="ECO:0000313" key="2">
    <source>
        <dbReference type="EMBL" id="VEU44183.1"/>
    </source>
</evidence>
<sequence length="96" mass="10471">MAETPASVSRYSLPLEPSLPLLQTPVIRCRYSSLRCFWRSSARLLWIRATMDSATTTSVLMTRRLTPNDCSREPTPLGIVVSKAPGSTGSGASQKT</sequence>
<dbReference type="Proteomes" id="UP000291116">
    <property type="component" value="Unassembled WGS sequence"/>
</dbReference>
<evidence type="ECO:0000313" key="3">
    <source>
        <dbReference type="Proteomes" id="UP000291116"/>
    </source>
</evidence>
<proteinExistence type="predicted"/>
<dbReference type="EMBL" id="CAACVS010000627">
    <property type="protein sequence ID" value="VEU44183.1"/>
    <property type="molecule type" value="Genomic_DNA"/>
</dbReference>
<protein>
    <submittedName>
        <fullName evidence="2">Uncharacterized protein</fullName>
    </submittedName>
</protein>
<feature type="region of interest" description="Disordered" evidence="1">
    <location>
        <begin position="72"/>
        <end position="96"/>
    </location>
</feature>
<accession>A0A448ZQD6</accession>
<name>A0A448ZQD6_9STRA</name>
<organism evidence="2 3">
    <name type="scientific">Pseudo-nitzschia multistriata</name>
    <dbReference type="NCBI Taxonomy" id="183589"/>
    <lineage>
        <taxon>Eukaryota</taxon>
        <taxon>Sar</taxon>
        <taxon>Stramenopiles</taxon>
        <taxon>Ochrophyta</taxon>
        <taxon>Bacillariophyta</taxon>
        <taxon>Bacillariophyceae</taxon>
        <taxon>Bacillariophycidae</taxon>
        <taxon>Bacillariales</taxon>
        <taxon>Bacillariaceae</taxon>
        <taxon>Pseudo-nitzschia</taxon>
    </lineage>
</organism>
<evidence type="ECO:0000256" key="1">
    <source>
        <dbReference type="SAM" id="MobiDB-lite"/>
    </source>
</evidence>
<gene>
    <name evidence="2" type="ORF">PSNMU_V1.4_AUG-EV-PASAV3_0112630</name>
</gene>
<keyword evidence="3" id="KW-1185">Reference proteome</keyword>
<reference evidence="2 3" key="1">
    <citation type="submission" date="2019-01" db="EMBL/GenBank/DDBJ databases">
        <authorList>
            <person name="Ferrante I. M."/>
        </authorList>
    </citation>
    <scope>NUCLEOTIDE SEQUENCE [LARGE SCALE GENOMIC DNA]</scope>
    <source>
        <strain evidence="2 3">B856</strain>
    </source>
</reference>
<dbReference type="AlphaFoldDB" id="A0A448ZQD6"/>